<proteinExistence type="predicted"/>
<keyword evidence="1" id="KW-0472">Membrane</keyword>
<dbReference type="CDD" id="cd22823">
    <property type="entry name" value="Gal_Rha_Lectin"/>
    <property type="match status" value="1"/>
</dbReference>
<sequence>MLYVTKCRRGRFGENLCQANWVINIVNIIAGVAACKNDILTQDPENCFAIMDPGTPKVARIWKLCDGRRRCQHAKSKAVTVIECNSTSSTFLTLQYVCLEKSSNLSHNSSTTTISSYIIGTNDSNVANITTTTSGGDPGYGDYTEASTYDPDMITSSFDPGLSSTTTVVDRTPMFTNLEKALIIGIPLTVLMSFIVFVLVSRKFRNWFKFKVTGNKN</sequence>
<keyword evidence="1" id="KW-1133">Transmembrane helix</keyword>
<evidence type="ECO:0000313" key="2">
    <source>
        <dbReference type="EMBL" id="KAK2167904.1"/>
    </source>
</evidence>
<dbReference type="EMBL" id="JAODUP010000022">
    <property type="protein sequence ID" value="KAK2167904.1"/>
    <property type="molecule type" value="Genomic_DNA"/>
</dbReference>
<dbReference type="PROSITE" id="PS51257">
    <property type="entry name" value="PROKAR_LIPOPROTEIN"/>
    <property type="match status" value="1"/>
</dbReference>
<dbReference type="Proteomes" id="UP001208570">
    <property type="component" value="Unassembled WGS sequence"/>
</dbReference>
<evidence type="ECO:0008006" key="4">
    <source>
        <dbReference type="Google" id="ProtNLM"/>
    </source>
</evidence>
<protein>
    <recommendedName>
        <fullName evidence="4">SUEL-type lectin domain-containing protein</fullName>
    </recommendedName>
</protein>
<gene>
    <name evidence="2" type="ORF">LSH36_22g01060</name>
</gene>
<evidence type="ECO:0000313" key="3">
    <source>
        <dbReference type="Proteomes" id="UP001208570"/>
    </source>
</evidence>
<name>A0AAD9NI14_9ANNE</name>
<keyword evidence="1" id="KW-0812">Transmembrane</keyword>
<comment type="caution">
    <text evidence="2">The sequence shown here is derived from an EMBL/GenBank/DDBJ whole genome shotgun (WGS) entry which is preliminary data.</text>
</comment>
<accession>A0AAD9NI14</accession>
<reference evidence="2" key="1">
    <citation type="journal article" date="2023" name="Mol. Biol. Evol.">
        <title>Third-Generation Sequencing Reveals the Adaptive Role of the Epigenome in Three Deep-Sea Polychaetes.</title>
        <authorList>
            <person name="Perez M."/>
            <person name="Aroh O."/>
            <person name="Sun Y."/>
            <person name="Lan Y."/>
            <person name="Juniper S.K."/>
            <person name="Young C.R."/>
            <person name="Angers B."/>
            <person name="Qian P.Y."/>
        </authorList>
    </citation>
    <scope>NUCLEOTIDE SEQUENCE</scope>
    <source>
        <strain evidence="2">P08H-3</strain>
    </source>
</reference>
<dbReference type="AlphaFoldDB" id="A0AAD9NI14"/>
<feature type="transmembrane region" description="Helical" evidence="1">
    <location>
        <begin position="181"/>
        <end position="201"/>
    </location>
</feature>
<keyword evidence="3" id="KW-1185">Reference proteome</keyword>
<evidence type="ECO:0000256" key="1">
    <source>
        <dbReference type="SAM" id="Phobius"/>
    </source>
</evidence>
<organism evidence="2 3">
    <name type="scientific">Paralvinella palmiformis</name>
    <dbReference type="NCBI Taxonomy" id="53620"/>
    <lineage>
        <taxon>Eukaryota</taxon>
        <taxon>Metazoa</taxon>
        <taxon>Spiralia</taxon>
        <taxon>Lophotrochozoa</taxon>
        <taxon>Annelida</taxon>
        <taxon>Polychaeta</taxon>
        <taxon>Sedentaria</taxon>
        <taxon>Canalipalpata</taxon>
        <taxon>Terebellida</taxon>
        <taxon>Terebelliformia</taxon>
        <taxon>Alvinellidae</taxon>
        <taxon>Paralvinella</taxon>
    </lineage>
</organism>